<comment type="caution">
    <text evidence="3">The sequence shown here is derived from an EMBL/GenBank/DDBJ whole genome shotgun (WGS) entry which is preliminary data.</text>
</comment>
<dbReference type="AlphaFoldDB" id="A0AAD1X288"/>
<keyword evidence="1" id="KW-0175">Coiled coil</keyword>
<evidence type="ECO:0000256" key="2">
    <source>
        <dbReference type="SAM" id="MobiDB-lite"/>
    </source>
</evidence>
<reference evidence="3" key="1">
    <citation type="submission" date="2023-07" db="EMBL/GenBank/DDBJ databases">
        <authorList>
            <consortium name="AG Swart"/>
            <person name="Singh M."/>
            <person name="Singh A."/>
            <person name="Seah K."/>
            <person name="Emmerich C."/>
        </authorList>
    </citation>
    <scope>NUCLEOTIDE SEQUENCE</scope>
    <source>
        <strain evidence="3">DP1</strain>
    </source>
</reference>
<feature type="region of interest" description="Disordered" evidence="2">
    <location>
        <begin position="13"/>
        <end position="48"/>
    </location>
</feature>
<feature type="coiled-coil region" evidence="1">
    <location>
        <begin position="117"/>
        <end position="144"/>
    </location>
</feature>
<dbReference type="Proteomes" id="UP001295684">
    <property type="component" value="Unassembled WGS sequence"/>
</dbReference>
<keyword evidence="4" id="KW-1185">Reference proteome</keyword>
<feature type="coiled-coil region" evidence="1">
    <location>
        <begin position="213"/>
        <end position="251"/>
    </location>
</feature>
<name>A0AAD1X288_EUPCR</name>
<accession>A0AAD1X288</accession>
<proteinExistence type="predicted"/>
<organism evidence="3 4">
    <name type="scientific">Euplotes crassus</name>
    <dbReference type="NCBI Taxonomy" id="5936"/>
    <lineage>
        <taxon>Eukaryota</taxon>
        <taxon>Sar</taxon>
        <taxon>Alveolata</taxon>
        <taxon>Ciliophora</taxon>
        <taxon>Intramacronucleata</taxon>
        <taxon>Spirotrichea</taxon>
        <taxon>Hypotrichia</taxon>
        <taxon>Euplotida</taxon>
        <taxon>Euplotidae</taxon>
        <taxon>Moneuplotes</taxon>
    </lineage>
</organism>
<evidence type="ECO:0000313" key="3">
    <source>
        <dbReference type="EMBL" id="CAI2360418.1"/>
    </source>
</evidence>
<evidence type="ECO:0000313" key="4">
    <source>
        <dbReference type="Proteomes" id="UP001295684"/>
    </source>
</evidence>
<gene>
    <name evidence="3" type="ORF">ECRASSUSDP1_LOCUS1720</name>
</gene>
<sequence>MSCVSCIRNPCRSGADDASALPNSRGPRGRKKAGMTETTKTSRMHGRNPRQYYRAMKTSIVDTEDLTFMDEETKDMNETGFDQNLSEVNGAEQSSPQFLEKYRDSVAFQSDSAQNLNKTLEVQMKQISMQMEQDQEDKRKLETQQNEIMASRIKEQEENQKRFELLETSLGAIAKYFKDRDEHEEKQRQEDGKRQDKMFEIFLKLDQRIQHSIERESERDEEFKKLLNKLEHKSEQRFEDIEAKIKELQGLGQGICSLNRGLNESSMISLNMSSSDLTIPRNTNQKSQSLQGNSEEFKEENQKLGCKQPLSERHQNAPIEESKCHDESESNQSVSEEPAADASEQADEPANNQESSVSMLTSVMSYFGYRN</sequence>
<protein>
    <submittedName>
        <fullName evidence="3">Uncharacterized protein</fullName>
    </submittedName>
</protein>
<feature type="compositionally biased region" description="Polar residues" evidence="2">
    <location>
        <begin position="276"/>
        <end position="294"/>
    </location>
</feature>
<dbReference type="EMBL" id="CAMPGE010001621">
    <property type="protein sequence ID" value="CAI2360418.1"/>
    <property type="molecule type" value="Genomic_DNA"/>
</dbReference>
<feature type="compositionally biased region" description="Basic and acidic residues" evidence="2">
    <location>
        <begin position="310"/>
        <end position="328"/>
    </location>
</feature>
<feature type="region of interest" description="Disordered" evidence="2">
    <location>
        <begin position="274"/>
        <end position="358"/>
    </location>
</feature>
<evidence type="ECO:0000256" key="1">
    <source>
        <dbReference type="SAM" id="Coils"/>
    </source>
</evidence>